<reference evidence="4" key="2">
    <citation type="submission" date="2020-09" db="EMBL/GenBank/DDBJ databases">
        <authorList>
            <person name="Sun Q."/>
            <person name="Kim S."/>
        </authorList>
    </citation>
    <scope>NUCLEOTIDE SEQUENCE</scope>
    <source>
        <strain evidence="4">KCTC 32422</strain>
    </source>
</reference>
<evidence type="ECO:0000256" key="1">
    <source>
        <dbReference type="ARBA" id="ARBA00023125"/>
    </source>
</evidence>
<dbReference type="PROSITE" id="PS50977">
    <property type="entry name" value="HTH_TETR_2"/>
    <property type="match status" value="1"/>
</dbReference>
<sequence length="217" mass="23859">MAGKRIPGTERRDLILAAARRVFSRSGFHGAKTLQIAREAGVSEALVYRHFPSKLSLYRAVLRQIFREQDENYAEVGVVEPSTAGLISSLDRYFRSIIMDPHGPGREGYRLTLASLSGDGYFASLIYRRAQRRSLGAIRAAHDAARAAGDVTGEPLTIANTNMFIEHIGTMINAIAVLDPASRPYANDGEALVREALWFCCRGLGLTDEAIRRHLGS</sequence>
<evidence type="ECO:0000256" key="2">
    <source>
        <dbReference type="PROSITE-ProRule" id="PRU00335"/>
    </source>
</evidence>
<dbReference type="PANTHER" id="PTHR30055:SF223">
    <property type="entry name" value="HTH-TYPE TRANSCRIPTIONAL REGULATOR UIDR"/>
    <property type="match status" value="1"/>
</dbReference>
<dbReference type="Gene3D" id="1.10.357.10">
    <property type="entry name" value="Tetracycline Repressor, domain 2"/>
    <property type="match status" value="1"/>
</dbReference>
<dbReference type="AlphaFoldDB" id="A0A918RN04"/>
<comment type="caution">
    <text evidence="4">The sequence shown here is derived from an EMBL/GenBank/DDBJ whole genome shotgun (WGS) entry which is preliminary data.</text>
</comment>
<name>A0A918RN04_9SPHN</name>
<accession>A0A918RN04</accession>
<dbReference type="InterPro" id="IPR001647">
    <property type="entry name" value="HTH_TetR"/>
</dbReference>
<dbReference type="GO" id="GO:0003700">
    <property type="term" value="F:DNA-binding transcription factor activity"/>
    <property type="evidence" value="ECO:0007669"/>
    <property type="project" value="TreeGrafter"/>
</dbReference>
<dbReference type="Pfam" id="PF00440">
    <property type="entry name" value="TetR_N"/>
    <property type="match status" value="1"/>
</dbReference>
<evidence type="ECO:0000313" key="4">
    <source>
        <dbReference type="EMBL" id="GHA04867.1"/>
    </source>
</evidence>
<feature type="domain" description="HTH tetR-type" evidence="3">
    <location>
        <begin position="9"/>
        <end position="69"/>
    </location>
</feature>
<dbReference type="SUPFAM" id="SSF46689">
    <property type="entry name" value="Homeodomain-like"/>
    <property type="match status" value="1"/>
</dbReference>
<feature type="DNA-binding region" description="H-T-H motif" evidence="2">
    <location>
        <begin position="32"/>
        <end position="51"/>
    </location>
</feature>
<gene>
    <name evidence="4" type="ORF">GCM10011617_27290</name>
</gene>
<dbReference type="Proteomes" id="UP000634139">
    <property type="component" value="Unassembled WGS sequence"/>
</dbReference>
<dbReference type="RefSeq" id="WP_189542484.1">
    <property type="nucleotide sequence ID" value="NZ_BMZD01000008.1"/>
</dbReference>
<keyword evidence="1 2" id="KW-0238">DNA-binding</keyword>
<dbReference type="PANTHER" id="PTHR30055">
    <property type="entry name" value="HTH-TYPE TRANSCRIPTIONAL REGULATOR RUTR"/>
    <property type="match status" value="1"/>
</dbReference>
<keyword evidence="5" id="KW-1185">Reference proteome</keyword>
<organism evidence="4 5">
    <name type="scientific">Novosphingobium arvoryzae</name>
    <dbReference type="NCBI Taxonomy" id="1256514"/>
    <lineage>
        <taxon>Bacteria</taxon>
        <taxon>Pseudomonadati</taxon>
        <taxon>Pseudomonadota</taxon>
        <taxon>Alphaproteobacteria</taxon>
        <taxon>Sphingomonadales</taxon>
        <taxon>Sphingomonadaceae</taxon>
        <taxon>Novosphingobium</taxon>
    </lineage>
</organism>
<dbReference type="InterPro" id="IPR050109">
    <property type="entry name" value="HTH-type_TetR-like_transc_reg"/>
</dbReference>
<protein>
    <submittedName>
        <fullName evidence="4">TetR family transcriptional regulator</fullName>
    </submittedName>
</protein>
<dbReference type="GO" id="GO:0000976">
    <property type="term" value="F:transcription cis-regulatory region binding"/>
    <property type="evidence" value="ECO:0007669"/>
    <property type="project" value="TreeGrafter"/>
</dbReference>
<evidence type="ECO:0000259" key="3">
    <source>
        <dbReference type="PROSITE" id="PS50977"/>
    </source>
</evidence>
<evidence type="ECO:0000313" key="5">
    <source>
        <dbReference type="Proteomes" id="UP000634139"/>
    </source>
</evidence>
<reference evidence="4" key="1">
    <citation type="journal article" date="2014" name="Int. J. Syst. Evol. Microbiol.">
        <title>Complete genome sequence of Corynebacterium casei LMG S-19264T (=DSM 44701T), isolated from a smear-ripened cheese.</title>
        <authorList>
            <consortium name="US DOE Joint Genome Institute (JGI-PGF)"/>
            <person name="Walter F."/>
            <person name="Albersmeier A."/>
            <person name="Kalinowski J."/>
            <person name="Ruckert C."/>
        </authorList>
    </citation>
    <scope>NUCLEOTIDE SEQUENCE</scope>
    <source>
        <strain evidence="4">KCTC 32422</strain>
    </source>
</reference>
<dbReference type="EMBL" id="BMZD01000008">
    <property type="protein sequence ID" value="GHA04867.1"/>
    <property type="molecule type" value="Genomic_DNA"/>
</dbReference>
<dbReference type="InterPro" id="IPR009057">
    <property type="entry name" value="Homeodomain-like_sf"/>
</dbReference>
<proteinExistence type="predicted"/>
<dbReference type="PRINTS" id="PR00455">
    <property type="entry name" value="HTHTETR"/>
</dbReference>